<dbReference type="CDD" id="cd02503">
    <property type="entry name" value="MobA"/>
    <property type="match status" value="1"/>
</dbReference>
<evidence type="ECO:0000256" key="7">
    <source>
        <dbReference type="ARBA" id="ARBA00023150"/>
    </source>
</evidence>
<organism evidence="11 12">
    <name type="scientific">Hymenobacter psychrophilus</name>
    <dbReference type="NCBI Taxonomy" id="651662"/>
    <lineage>
        <taxon>Bacteria</taxon>
        <taxon>Pseudomonadati</taxon>
        <taxon>Bacteroidota</taxon>
        <taxon>Cytophagia</taxon>
        <taxon>Cytophagales</taxon>
        <taxon>Hymenobacteraceae</taxon>
        <taxon>Hymenobacter</taxon>
    </lineage>
</organism>
<dbReference type="SUPFAM" id="SSF53448">
    <property type="entry name" value="Nucleotide-diphospho-sugar transferases"/>
    <property type="match status" value="1"/>
</dbReference>
<feature type="compositionally biased region" description="Low complexity" evidence="9">
    <location>
        <begin position="1"/>
        <end position="13"/>
    </location>
</feature>
<dbReference type="RefSeq" id="WP_217633857.1">
    <property type="nucleotide sequence ID" value="NZ_FNOV01000006.1"/>
</dbReference>
<evidence type="ECO:0000256" key="6">
    <source>
        <dbReference type="ARBA" id="ARBA00023134"/>
    </source>
</evidence>
<evidence type="ECO:0000256" key="9">
    <source>
        <dbReference type="SAM" id="MobiDB-lite"/>
    </source>
</evidence>
<evidence type="ECO:0000256" key="1">
    <source>
        <dbReference type="ARBA" id="ARBA00022490"/>
    </source>
</evidence>
<evidence type="ECO:0000259" key="10">
    <source>
        <dbReference type="Pfam" id="PF12804"/>
    </source>
</evidence>
<reference evidence="12" key="1">
    <citation type="submission" date="2016-10" db="EMBL/GenBank/DDBJ databases">
        <authorList>
            <person name="Varghese N."/>
            <person name="Submissions S."/>
        </authorList>
    </citation>
    <scope>NUCLEOTIDE SEQUENCE [LARGE SCALE GENOMIC DNA]</scope>
    <source>
        <strain evidence="12">CGMCC 1.8975</strain>
    </source>
</reference>
<dbReference type="Proteomes" id="UP000199249">
    <property type="component" value="Unassembled WGS sequence"/>
</dbReference>
<comment type="subcellular location">
    <subcellularLocation>
        <location evidence="8">Cytoplasm</location>
    </subcellularLocation>
</comment>
<keyword evidence="5 8" id="KW-0460">Magnesium</keyword>
<sequence length="400" mass="43504">MKLNPTDPTSDPAAPAPRRKHAALARPDLGEFGRRELAILGAPCGRIKELAARLLPLLAPTLRVAYVDADHAAADAVRNGTAPETGMLAAGANAELTDNISFARLDVRRPLDRFSQPELLARQSLTLVNGNHFRARQQLVILDPTKPLDKKLDRLTDVRALLLPEGVTEVPAYLLAHLAETKVPLLPLADTAALAELVLREWHAAAPPLRGLVLAGGRSQRMGQDKGQLAYHGQQEQRAYAAELLAPFCHDVHVSCRPDQITELEYAGLRPLPDSFTDLGPLSGLLSAFRLDPNAAWLVVACDLPLLSEATLGYLVENRQPGRLATTFQSPENEWPEPLITIWEPASYGELLRFLSLGYSCPRKTLINSDIELLAPPAPGELRNVNTPEEAAQAMGLINN</sequence>
<feature type="domain" description="MobA-like NTP transferase" evidence="10">
    <location>
        <begin position="211"/>
        <end position="354"/>
    </location>
</feature>
<keyword evidence="4 8" id="KW-0547">Nucleotide-binding</keyword>
<keyword evidence="2 8" id="KW-0808">Transferase</keyword>
<protein>
    <recommendedName>
        <fullName evidence="8">Probable molybdenum cofactor guanylyltransferase</fullName>
        <shortName evidence="8">MoCo guanylyltransferase</shortName>
        <ecNumber evidence="8">2.7.7.77</ecNumber>
    </recommendedName>
    <alternativeName>
        <fullName evidence="8">GTP:molybdopterin guanylyltransferase</fullName>
    </alternativeName>
    <alternativeName>
        <fullName evidence="8">Mo-MPT guanylyltransferase</fullName>
    </alternativeName>
    <alternativeName>
        <fullName evidence="8">Molybdopterin guanylyltransferase</fullName>
    </alternativeName>
    <alternativeName>
        <fullName evidence="8">Molybdopterin-guanine dinucleotide synthase</fullName>
        <shortName evidence="8">MGD synthase</shortName>
    </alternativeName>
</protein>
<comment type="catalytic activity">
    <reaction evidence="8">
        <text>Mo-molybdopterin + GTP + H(+) = Mo-molybdopterin guanine dinucleotide + diphosphate</text>
        <dbReference type="Rhea" id="RHEA:34243"/>
        <dbReference type="ChEBI" id="CHEBI:15378"/>
        <dbReference type="ChEBI" id="CHEBI:33019"/>
        <dbReference type="ChEBI" id="CHEBI:37565"/>
        <dbReference type="ChEBI" id="CHEBI:71302"/>
        <dbReference type="ChEBI" id="CHEBI:71310"/>
        <dbReference type="EC" id="2.7.7.77"/>
    </reaction>
</comment>
<dbReference type="AlphaFoldDB" id="A0A1H3I0Y0"/>
<dbReference type="GO" id="GO:0005737">
    <property type="term" value="C:cytoplasm"/>
    <property type="evidence" value="ECO:0007669"/>
    <property type="project" value="UniProtKB-SubCell"/>
</dbReference>
<feature type="binding site" evidence="8">
    <location>
        <begin position="214"/>
        <end position="216"/>
    </location>
    <ligand>
        <name>GTP</name>
        <dbReference type="ChEBI" id="CHEBI:37565"/>
    </ligand>
</feature>
<keyword evidence="3 8" id="KW-0479">Metal-binding</keyword>
<keyword evidence="6 8" id="KW-0342">GTP-binding</keyword>
<dbReference type="STRING" id="651662.SAMN04488069_106237"/>
<evidence type="ECO:0000313" key="12">
    <source>
        <dbReference type="Proteomes" id="UP000199249"/>
    </source>
</evidence>
<comment type="similarity">
    <text evidence="8">Belongs to the MobA family.</text>
</comment>
<evidence type="ECO:0000256" key="5">
    <source>
        <dbReference type="ARBA" id="ARBA00022842"/>
    </source>
</evidence>
<feature type="region of interest" description="Disordered" evidence="9">
    <location>
        <begin position="1"/>
        <end position="27"/>
    </location>
</feature>
<feature type="binding site" evidence="8">
    <location>
        <position position="303"/>
    </location>
    <ligand>
        <name>GTP</name>
        <dbReference type="ChEBI" id="CHEBI:37565"/>
    </ligand>
</feature>
<dbReference type="EMBL" id="FNOV01000006">
    <property type="protein sequence ID" value="SDY21360.1"/>
    <property type="molecule type" value="Genomic_DNA"/>
</dbReference>
<name>A0A1H3I0Y0_9BACT</name>
<comment type="domain">
    <text evidence="8">The N-terminal domain determines nucleotide recognition and specific binding, while the C-terminal domain determines the specific binding to the target protein.</text>
</comment>
<keyword evidence="12" id="KW-1185">Reference proteome</keyword>
<comment type="cofactor">
    <cofactor evidence="8">
        <name>Mg(2+)</name>
        <dbReference type="ChEBI" id="CHEBI:18420"/>
    </cofactor>
</comment>
<dbReference type="GO" id="GO:0046872">
    <property type="term" value="F:metal ion binding"/>
    <property type="evidence" value="ECO:0007669"/>
    <property type="project" value="UniProtKB-KW"/>
</dbReference>
<proteinExistence type="inferred from homology"/>
<evidence type="ECO:0000256" key="3">
    <source>
        <dbReference type="ARBA" id="ARBA00022723"/>
    </source>
</evidence>
<dbReference type="InterPro" id="IPR013482">
    <property type="entry name" value="Molybde_CF_guanTrfase"/>
</dbReference>
<dbReference type="GO" id="GO:0005525">
    <property type="term" value="F:GTP binding"/>
    <property type="evidence" value="ECO:0007669"/>
    <property type="project" value="UniProtKB-UniRule"/>
</dbReference>
<evidence type="ECO:0000256" key="4">
    <source>
        <dbReference type="ARBA" id="ARBA00022741"/>
    </source>
</evidence>
<dbReference type="InterPro" id="IPR025877">
    <property type="entry name" value="MobA-like_NTP_Trfase"/>
</dbReference>
<dbReference type="Pfam" id="PF12804">
    <property type="entry name" value="NTP_transf_3"/>
    <property type="match status" value="1"/>
</dbReference>
<keyword evidence="7 8" id="KW-0501">Molybdenum cofactor biosynthesis</keyword>
<feature type="binding site" evidence="8">
    <location>
        <position position="303"/>
    </location>
    <ligand>
        <name>Mg(2+)</name>
        <dbReference type="ChEBI" id="CHEBI:18420"/>
    </ligand>
</feature>
<gene>
    <name evidence="8" type="primary">mobA</name>
    <name evidence="11" type="ORF">SAMN04488069_106237</name>
</gene>
<evidence type="ECO:0000256" key="2">
    <source>
        <dbReference type="ARBA" id="ARBA00022679"/>
    </source>
</evidence>
<feature type="binding site" evidence="8">
    <location>
        <position position="274"/>
    </location>
    <ligand>
        <name>GTP</name>
        <dbReference type="ChEBI" id="CHEBI:37565"/>
    </ligand>
</feature>
<feature type="binding site" evidence="8">
    <location>
        <position position="226"/>
    </location>
    <ligand>
        <name>GTP</name>
        <dbReference type="ChEBI" id="CHEBI:37565"/>
    </ligand>
</feature>
<evidence type="ECO:0000313" key="11">
    <source>
        <dbReference type="EMBL" id="SDY21360.1"/>
    </source>
</evidence>
<dbReference type="GO" id="GO:0061603">
    <property type="term" value="F:molybdenum cofactor guanylyltransferase activity"/>
    <property type="evidence" value="ECO:0007669"/>
    <property type="project" value="UniProtKB-EC"/>
</dbReference>
<keyword evidence="1 8" id="KW-0963">Cytoplasm</keyword>
<dbReference type="PANTHER" id="PTHR19136:SF81">
    <property type="entry name" value="MOLYBDENUM COFACTOR GUANYLYLTRANSFERASE"/>
    <property type="match status" value="1"/>
</dbReference>
<accession>A0A1H3I0Y0</accession>
<comment type="caution">
    <text evidence="8">Lacks conserved residue(s) required for the propagation of feature annotation.</text>
</comment>
<dbReference type="InterPro" id="IPR029044">
    <property type="entry name" value="Nucleotide-diphossugar_trans"/>
</dbReference>
<dbReference type="HAMAP" id="MF_00316">
    <property type="entry name" value="MobA"/>
    <property type="match status" value="1"/>
</dbReference>
<evidence type="ECO:0000256" key="8">
    <source>
        <dbReference type="HAMAP-Rule" id="MF_00316"/>
    </source>
</evidence>
<dbReference type="GO" id="GO:0006777">
    <property type="term" value="P:Mo-molybdopterin cofactor biosynthetic process"/>
    <property type="evidence" value="ECO:0007669"/>
    <property type="project" value="UniProtKB-KW"/>
</dbReference>
<dbReference type="Gene3D" id="3.90.550.10">
    <property type="entry name" value="Spore Coat Polysaccharide Biosynthesis Protein SpsA, Chain A"/>
    <property type="match status" value="1"/>
</dbReference>
<dbReference type="PANTHER" id="PTHR19136">
    <property type="entry name" value="MOLYBDENUM COFACTOR GUANYLYLTRANSFERASE"/>
    <property type="match status" value="1"/>
</dbReference>
<dbReference type="EC" id="2.7.7.77" evidence="8"/>
<comment type="function">
    <text evidence="8">Transfers a GMP moiety from GTP to Mo-molybdopterin (Mo-MPT) cofactor (Moco or molybdenum cofactor) to form Mo-molybdopterin guanine dinucleotide (Mo-MGD) cofactor.</text>
</comment>